<evidence type="ECO:0008006" key="3">
    <source>
        <dbReference type="Google" id="ProtNLM"/>
    </source>
</evidence>
<dbReference type="InterPro" id="IPR036397">
    <property type="entry name" value="RNaseH_sf"/>
</dbReference>
<evidence type="ECO:0000313" key="1">
    <source>
        <dbReference type="EMBL" id="RZC35885.1"/>
    </source>
</evidence>
<dbReference type="Proteomes" id="UP000292052">
    <property type="component" value="Unassembled WGS sequence"/>
</dbReference>
<reference evidence="1 2" key="1">
    <citation type="submission" date="2017-03" db="EMBL/GenBank/DDBJ databases">
        <title>Genome of the blue death feigning beetle - Asbolus verrucosus.</title>
        <authorList>
            <person name="Rider S.D."/>
        </authorList>
    </citation>
    <scope>NUCLEOTIDE SEQUENCE [LARGE SCALE GENOMIC DNA]</scope>
    <source>
        <strain evidence="1">Butters</strain>
        <tissue evidence="1">Head and leg muscle</tissue>
    </source>
</reference>
<accession>A0A482VSP2</accession>
<evidence type="ECO:0000313" key="2">
    <source>
        <dbReference type="Proteomes" id="UP000292052"/>
    </source>
</evidence>
<dbReference type="Gene3D" id="3.30.420.10">
    <property type="entry name" value="Ribonuclease H-like superfamily/Ribonuclease H"/>
    <property type="match status" value="1"/>
</dbReference>
<dbReference type="OrthoDB" id="25402at2759"/>
<dbReference type="AlphaFoldDB" id="A0A482VSP2"/>
<gene>
    <name evidence="1" type="ORF">BDFB_004933</name>
</gene>
<sequence length="102" mass="11708">MPVYRRNGERYAQCNFRNTMNFDGGSIMVWSGISFEARTELVIVYNGSMIADMYIRDVLVPHVVPFAPLLGPNFMLMPDNARPHISRIVQQYNNEVGIRVLD</sequence>
<dbReference type="EMBL" id="QDEB01067136">
    <property type="protein sequence ID" value="RZC35885.1"/>
    <property type="molecule type" value="Genomic_DNA"/>
</dbReference>
<dbReference type="STRING" id="1661398.A0A482VSP2"/>
<comment type="caution">
    <text evidence="1">The sequence shown here is derived from an EMBL/GenBank/DDBJ whole genome shotgun (WGS) entry which is preliminary data.</text>
</comment>
<organism evidence="1 2">
    <name type="scientific">Asbolus verrucosus</name>
    <name type="common">Desert ironclad beetle</name>
    <dbReference type="NCBI Taxonomy" id="1661398"/>
    <lineage>
        <taxon>Eukaryota</taxon>
        <taxon>Metazoa</taxon>
        <taxon>Ecdysozoa</taxon>
        <taxon>Arthropoda</taxon>
        <taxon>Hexapoda</taxon>
        <taxon>Insecta</taxon>
        <taxon>Pterygota</taxon>
        <taxon>Neoptera</taxon>
        <taxon>Endopterygota</taxon>
        <taxon>Coleoptera</taxon>
        <taxon>Polyphaga</taxon>
        <taxon>Cucujiformia</taxon>
        <taxon>Tenebrionidae</taxon>
        <taxon>Pimeliinae</taxon>
        <taxon>Asbolus</taxon>
    </lineage>
</organism>
<proteinExistence type="predicted"/>
<protein>
    <recommendedName>
        <fullName evidence="3">DDE 3 domain containing protein</fullName>
    </recommendedName>
</protein>
<dbReference type="GO" id="GO:0003676">
    <property type="term" value="F:nucleic acid binding"/>
    <property type="evidence" value="ECO:0007669"/>
    <property type="project" value="InterPro"/>
</dbReference>
<name>A0A482VSP2_ASBVE</name>
<keyword evidence="2" id="KW-1185">Reference proteome</keyword>